<keyword evidence="2" id="KW-1185">Reference proteome</keyword>
<proteinExistence type="predicted"/>
<reference evidence="1 2" key="1">
    <citation type="submission" date="2019-10" db="EMBL/GenBank/DDBJ databases">
        <title>Description of Paenibacillus terrestris sp. nov.</title>
        <authorList>
            <person name="Carlier A."/>
            <person name="Qi S."/>
        </authorList>
    </citation>
    <scope>NUCLEOTIDE SEQUENCE [LARGE SCALE GENOMIC DNA]</scope>
    <source>
        <strain evidence="1 2">LMG 31458</strain>
    </source>
</reference>
<dbReference type="RefSeq" id="WP_171643194.1">
    <property type="nucleotide sequence ID" value="NZ_WHOA01000085.1"/>
</dbReference>
<evidence type="ECO:0000313" key="1">
    <source>
        <dbReference type="EMBL" id="NOU71879.1"/>
    </source>
</evidence>
<comment type="caution">
    <text evidence="1">The sequence shown here is derived from an EMBL/GenBank/DDBJ whole genome shotgun (WGS) entry which is preliminary data.</text>
</comment>
<sequence>MKQTKTAFQWNSITHIFTPELTSNPQLRLQKPELIESDIRGELKRYSGKSDALPQGQPGYRIHKMPEYLIVNVPSVQKTYISRSNCPKDELYAECV</sequence>
<dbReference type="EMBL" id="WHOA01000085">
    <property type="protein sequence ID" value="NOU71879.1"/>
    <property type="molecule type" value="Genomic_DNA"/>
</dbReference>
<organism evidence="1 2">
    <name type="scientific">Paenibacillus phytorum</name>
    <dbReference type="NCBI Taxonomy" id="2654977"/>
    <lineage>
        <taxon>Bacteria</taxon>
        <taxon>Bacillati</taxon>
        <taxon>Bacillota</taxon>
        <taxon>Bacilli</taxon>
        <taxon>Bacillales</taxon>
        <taxon>Paenibacillaceae</taxon>
        <taxon>Paenibacillus</taxon>
    </lineage>
</organism>
<protein>
    <submittedName>
        <fullName evidence="1">Uncharacterized protein</fullName>
    </submittedName>
</protein>
<gene>
    <name evidence="1" type="ORF">GC098_10685</name>
</gene>
<name>A0ABX1XU00_9BACL</name>
<evidence type="ECO:0000313" key="2">
    <source>
        <dbReference type="Proteomes" id="UP000616779"/>
    </source>
</evidence>
<accession>A0ABX1XU00</accession>
<dbReference type="Proteomes" id="UP000616779">
    <property type="component" value="Unassembled WGS sequence"/>
</dbReference>